<dbReference type="STRING" id="1051891.A0A0C3QHD4"/>
<sequence>RFEREATTWKRLKHRHILEFIGTFKCDGHFYLVSPFVENGTLAEYISRHPNVHSVRLLCETADAINYLHTEGVVHGDIKARNVLISGEVSALLCDFGLTRMMDSRTSTSMKGAGSIRWMAPELWDNVPKSPESDTYAFGMTIAEVLKGEVPLGHISNNVAVMMAVITKDERPSKSPTHSPSGTSYGTAWAVAEACWRRNPSERISIREAYHLLRGSRSTW</sequence>
<dbReference type="PANTHER" id="PTHR44329">
    <property type="entry name" value="SERINE/THREONINE-PROTEIN KINASE TNNI3K-RELATED"/>
    <property type="match status" value="1"/>
</dbReference>
<organism evidence="2 3">
    <name type="scientific">Tulasnella calospora MUT 4182</name>
    <dbReference type="NCBI Taxonomy" id="1051891"/>
    <lineage>
        <taxon>Eukaryota</taxon>
        <taxon>Fungi</taxon>
        <taxon>Dikarya</taxon>
        <taxon>Basidiomycota</taxon>
        <taxon>Agaricomycotina</taxon>
        <taxon>Agaricomycetes</taxon>
        <taxon>Cantharellales</taxon>
        <taxon>Tulasnellaceae</taxon>
        <taxon>Tulasnella</taxon>
    </lineage>
</organism>
<dbReference type="HOGENOM" id="CLU_000288_7_18_1"/>
<feature type="domain" description="Protein kinase" evidence="1">
    <location>
        <begin position="1"/>
        <end position="220"/>
    </location>
</feature>
<evidence type="ECO:0000313" key="3">
    <source>
        <dbReference type="Proteomes" id="UP000054248"/>
    </source>
</evidence>
<dbReference type="SUPFAM" id="SSF56112">
    <property type="entry name" value="Protein kinase-like (PK-like)"/>
    <property type="match status" value="1"/>
</dbReference>
<dbReference type="InterPro" id="IPR051681">
    <property type="entry name" value="Ser/Thr_Kinases-Pseudokinases"/>
</dbReference>
<dbReference type="Proteomes" id="UP000054248">
    <property type="component" value="Unassembled WGS sequence"/>
</dbReference>
<dbReference type="Gene3D" id="1.10.510.10">
    <property type="entry name" value="Transferase(Phosphotransferase) domain 1"/>
    <property type="match status" value="1"/>
</dbReference>
<gene>
    <name evidence="2" type="ORF">M407DRAFT_236179</name>
</gene>
<accession>A0A0C3QHD4</accession>
<protein>
    <recommendedName>
        <fullName evidence="1">Protein kinase domain-containing protein</fullName>
    </recommendedName>
</protein>
<feature type="non-terminal residue" evidence="2">
    <location>
        <position position="1"/>
    </location>
</feature>
<name>A0A0C3QHD4_9AGAM</name>
<proteinExistence type="predicted"/>
<dbReference type="SMART" id="SM00220">
    <property type="entry name" value="S_TKc"/>
    <property type="match status" value="1"/>
</dbReference>
<dbReference type="Pfam" id="PF07714">
    <property type="entry name" value="PK_Tyr_Ser-Thr"/>
    <property type="match status" value="1"/>
</dbReference>
<dbReference type="InterPro" id="IPR001245">
    <property type="entry name" value="Ser-Thr/Tyr_kinase_cat_dom"/>
</dbReference>
<dbReference type="InterPro" id="IPR000719">
    <property type="entry name" value="Prot_kinase_dom"/>
</dbReference>
<keyword evidence="3" id="KW-1185">Reference proteome</keyword>
<dbReference type="PROSITE" id="PS50011">
    <property type="entry name" value="PROTEIN_KINASE_DOM"/>
    <property type="match status" value="1"/>
</dbReference>
<dbReference type="InterPro" id="IPR011009">
    <property type="entry name" value="Kinase-like_dom_sf"/>
</dbReference>
<dbReference type="AlphaFoldDB" id="A0A0C3QHD4"/>
<dbReference type="OrthoDB" id="4062651at2759"/>
<evidence type="ECO:0000259" key="1">
    <source>
        <dbReference type="PROSITE" id="PS50011"/>
    </source>
</evidence>
<reference evidence="2 3" key="1">
    <citation type="submission" date="2014-04" db="EMBL/GenBank/DDBJ databases">
        <authorList>
            <consortium name="DOE Joint Genome Institute"/>
            <person name="Kuo A."/>
            <person name="Girlanda M."/>
            <person name="Perotto S."/>
            <person name="Kohler A."/>
            <person name="Nagy L.G."/>
            <person name="Floudas D."/>
            <person name="Copeland A."/>
            <person name="Barry K.W."/>
            <person name="Cichocki N."/>
            <person name="Veneault-Fourrey C."/>
            <person name="LaButti K."/>
            <person name="Lindquist E.A."/>
            <person name="Lipzen A."/>
            <person name="Lundell T."/>
            <person name="Morin E."/>
            <person name="Murat C."/>
            <person name="Sun H."/>
            <person name="Tunlid A."/>
            <person name="Henrissat B."/>
            <person name="Grigoriev I.V."/>
            <person name="Hibbett D.S."/>
            <person name="Martin F."/>
            <person name="Nordberg H.P."/>
            <person name="Cantor M.N."/>
            <person name="Hua S.X."/>
        </authorList>
    </citation>
    <scope>NUCLEOTIDE SEQUENCE [LARGE SCALE GENOMIC DNA]</scope>
    <source>
        <strain evidence="2 3">MUT 4182</strain>
    </source>
</reference>
<dbReference type="InterPro" id="IPR008271">
    <property type="entry name" value="Ser/Thr_kinase_AS"/>
</dbReference>
<dbReference type="EMBL" id="KN823032">
    <property type="protein sequence ID" value="KIO25941.1"/>
    <property type="molecule type" value="Genomic_DNA"/>
</dbReference>
<dbReference type="GO" id="GO:0005524">
    <property type="term" value="F:ATP binding"/>
    <property type="evidence" value="ECO:0007669"/>
    <property type="project" value="InterPro"/>
</dbReference>
<dbReference type="PROSITE" id="PS00108">
    <property type="entry name" value="PROTEIN_KINASE_ST"/>
    <property type="match status" value="1"/>
</dbReference>
<dbReference type="PANTHER" id="PTHR44329:SF214">
    <property type="entry name" value="PROTEIN KINASE DOMAIN-CONTAINING PROTEIN"/>
    <property type="match status" value="1"/>
</dbReference>
<evidence type="ECO:0000313" key="2">
    <source>
        <dbReference type="EMBL" id="KIO25941.1"/>
    </source>
</evidence>
<reference evidence="3" key="2">
    <citation type="submission" date="2015-01" db="EMBL/GenBank/DDBJ databases">
        <title>Evolutionary Origins and Diversification of the Mycorrhizal Mutualists.</title>
        <authorList>
            <consortium name="DOE Joint Genome Institute"/>
            <consortium name="Mycorrhizal Genomics Consortium"/>
            <person name="Kohler A."/>
            <person name="Kuo A."/>
            <person name="Nagy L.G."/>
            <person name="Floudas D."/>
            <person name="Copeland A."/>
            <person name="Barry K.W."/>
            <person name="Cichocki N."/>
            <person name="Veneault-Fourrey C."/>
            <person name="LaButti K."/>
            <person name="Lindquist E.A."/>
            <person name="Lipzen A."/>
            <person name="Lundell T."/>
            <person name="Morin E."/>
            <person name="Murat C."/>
            <person name="Riley R."/>
            <person name="Ohm R."/>
            <person name="Sun H."/>
            <person name="Tunlid A."/>
            <person name="Henrissat B."/>
            <person name="Grigoriev I.V."/>
            <person name="Hibbett D.S."/>
            <person name="Martin F."/>
        </authorList>
    </citation>
    <scope>NUCLEOTIDE SEQUENCE [LARGE SCALE GENOMIC DNA]</scope>
    <source>
        <strain evidence="3">MUT 4182</strain>
    </source>
</reference>
<dbReference type="GO" id="GO:0004674">
    <property type="term" value="F:protein serine/threonine kinase activity"/>
    <property type="evidence" value="ECO:0007669"/>
    <property type="project" value="TreeGrafter"/>
</dbReference>
<dbReference type="PIRSF" id="PIRSF000654">
    <property type="entry name" value="Integrin-linked_kinase"/>
    <property type="match status" value="1"/>
</dbReference>